<keyword evidence="10" id="KW-0651">Protein splicing</keyword>
<name>A0AAE4T0C9_9EURY</name>
<evidence type="ECO:0000256" key="5">
    <source>
        <dbReference type="ARBA" id="ARBA00022741"/>
    </source>
</evidence>
<reference evidence="13 14" key="1">
    <citation type="submission" date="2023-08" db="EMBL/GenBank/DDBJ databases">
        <title>Draft genome sequence of Thermococcus waiotapuensis WT1T, a thermophilic sulphur-dependent archaeon from order Thermococcales.</title>
        <authorList>
            <person name="Manners S.H."/>
            <person name="Carere C.R."/>
            <person name="Dhami M.K."/>
            <person name="Dobson R.C.J."/>
            <person name="Stott M.B."/>
        </authorList>
    </citation>
    <scope>NUCLEOTIDE SEQUENCE [LARGE SCALE GENOMIC DNA]</scope>
    <source>
        <strain evidence="13 14">WT1</strain>
    </source>
</reference>
<dbReference type="PROSITE" id="PS50817">
    <property type="entry name" value="INTEIN_N_TER"/>
    <property type="match status" value="1"/>
</dbReference>
<evidence type="ECO:0000256" key="11">
    <source>
        <dbReference type="ARBA" id="ARBA00031749"/>
    </source>
</evidence>
<dbReference type="Gene3D" id="3.40.50.300">
    <property type="entry name" value="P-loop containing nucleotide triphosphate hydrolases"/>
    <property type="match status" value="1"/>
</dbReference>
<dbReference type="InterPro" id="IPR027434">
    <property type="entry name" value="Homing_endonucl"/>
</dbReference>
<dbReference type="CDD" id="cd00090">
    <property type="entry name" value="HTH_ARSR"/>
    <property type="match status" value="1"/>
</dbReference>
<dbReference type="SMART" id="SM00305">
    <property type="entry name" value="HintC"/>
    <property type="match status" value="1"/>
</dbReference>
<dbReference type="Gene3D" id="1.10.8.60">
    <property type="match status" value="1"/>
</dbReference>
<dbReference type="NCBIfam" id="TIGR01443">
    <property type="entry name" value="intein_Cterm"/>
    <property type="match status" value="1"/>
</dbReference>
<organism evidence="13 14">
    <name type="scientific">Thermococcus waiotapuensis</name>
    <dbReference type="NCBI Taxonomy" id="90909"/>
    <lineage>
        <taxon>Archaea</taxon>
        <taxon>Methanobacteriati</taxon>
        <taxon>Methanobacteriota</taxon>
        <taxon>Thermococci</taxon>
        <taxon>Thermococcales</taxon>
        <taxon>Thermococcaceae</taxon>
        <taxon>Thermococcus</taxon>
    </lineage>
</organism>
<keyword evidence="5" id="KW-0547">Nucleotide-binding</keyword>
<dbReference type="Pfam" id="PF00004">
    <property type="entry name" value="AAA"/>
    <property type="match status" value="1"/>
</dbReference>
<dbReference type="GO" id="GO:0006281">
    <property type="term" value="P:DNA repair"/>
    <property type="evidence" value="ECO:0007669"/>
    <property type="project" value="TreeGrafter"/>
</dbReference>
<dbReference type="CDD" id="cd00081">
    <property type="entry name" value="Hint"/>
    <property type="match status" value="1"/>
</dbReference>
<dbReference type="InterPro" id="IPR004860">
    <property type="entry name" value="LAGLIDADG_dom"/>
</dbReference>
<dbReference type="CDD" id="cd18140">
    <property type="entry name" value="HLD_clamp_RFC"/>
    <property type="match status" value="1"/>
</dbReference>
<dbReference type="Gene3D" id="1.10.10.10">
    <property type="entry name" value="Winged helix-like DNA-binding domain superfamily/Winged helix DNA-binding domain"/>
    <property type="match status" value="1"/>
</dbReference>
<dbReference type="Gene3D" id="3.10.28.10">
    <property type="entry name" value="Homing endonucleases"/>
    <property type="match status" value="1"/>
</dbReference>
<dbReference type="InterPro" id="IPR036388">
    <property type="entry name" value="WH-like_DNA-bd_sf"/>
</dbReference>
<dbReference type="PROSITE" id="PS50819">
    <property type="entry name" value="INTEIN_ENDONUCLEASE"/>
    <property type="match status" value="1"/>
</dbReference>
<dbReference type="SMART" id="SM00382">
    <property type="entry name" value="AAA"/>
    <property type="match status" value="1"/>
</dbReference>
<dbReference type="GO" id="GO:0004519">
    <property type="term" value="F:endonuclease activity"/>
    <property type="evidence" value="ECO:0007669"/>
    <property type="project" value="UniProtKB-KW"/>
</dbReference>
<evidence type="ECO:0000256" key="6">
    <source>
        <dbReference type="ARBA" id="ARBA00022759"/>
    </source>
</evidence>
<evidence type="ECO:0000313" key="14">
    <source>
        <dbReference type="Proteomes" id="UP001245683"/>
    </source>
</evidence>
<dbReference type="PRINTS" id="PR00379">
    <property type="entry name" value="INTEIN"/>
</dbReference>
<dbReference type="InterPro" id="IPR006141">
    <property type="entry name" value="Intein_N"/>
</dbReference>
<dbReference type="InterPro" id="IPR047854">
    <property type="entry name" value="RFC_lid"/>
</dbReference>
<dbReference type="InterPro" id="IPR003593">
    <property type="entry name" value="AAA+_ATPase"/>
</dbReference>
<evidence type="ECO:0000313" key="13">
    <source>
        <dbReference type="EMBL" id="MDV3102995.1"/>
    </source>
</evidence>
<keyword evidence="9" id="KW-0404">Intron homing</keyword>
<dbReference type="InterPro" id="IPR030934">
    <property type="entry name" value="Intein_C"/>
</dbReference>
<evidence type="ECO:0000256" key="7">
    <source>
        <dbReference type="ARBA" id="ARBA00022813"/>
    </source>
</evidence>
<evidence type="ECO:0000256" key="3">
    <source>
        <dbReference type="ARBA" id="ARBA00022705"/>
    </source>
</evidence>
<dbReference type="AlphaFoldDB" id="A0AAE4T0C9"/>
<keyword evidence="4" id="KW-0540">Nuclease</keyword>
<dbReference type="Gene3D" id="2.170.16.10">
    <property type="entry name" value="Hedgehog/Intein (Hint) domain"/>
    <property type="match status" value="2"/>
</dbReference>
<dbReference type="InterPro" id="IPR036390">
    <property type="entry name" value="WH_DNA-bd_sf"/>
</dbReference>
<keyword evidence="3" id="KW-0235">DNA replication</keyword>
<comment type="caution">
    <text evidence="13">The sequence shown here is derived from an EMBL/GenBank/DDBJ whole genome shotgun (WGS) entry which is preliminary data.</text>
</comment>
<dbReference type="SUPFAM" id="SSF51294">
    <property type="entry name" value="Hedgehog/intein (Hint) domain"/>
    <property type="match status" value="1"/>
</dbReference>
<accession>A0AAE4T0C9</accession>
<dbReference type="InterPro" id="IPR013748">
    <property type="entry name" value="Rep_factorC_C"/>
</dbReference>
<dbReference type="SUPFAM" id="SSF52540">
    <property type="entry name" value="P-loop containing nucleoside triphosphate hydrolases"/>
    <property type="match status" value="2"/>
</dbReference>
<proteinExistence type="inferred from homology"/>
<evidence type="ECO:0000256" key="2">
    <source>
        <dbReference type="ARBA" id="ARBA00014164"/>
    </source>
</evidence>
<dbReference type="NCBIfam" id="TIGR01445">
    <property type="entry name" value="intein_Nterm"/>
    <property type="match status" value="1"/>
</dbReference>
<evidence type="ECO:0000259" key="12">
    <source>
        <dbReference type="PROSITE" id="PS50819"/>
    </source>
</evidence>
<dbReference type="PROSITE" id="PS50818">
    <property type="entry name" value="INTEIN_C_TER"/>
    <property type="match status" value="1"/>
</dbReference>
<dbReference type="Pfam" id="PF08542">
    <property type="entry name" value="Rep_fac_C"/>
    <property type="match status" value="1"/>
</dbReference>
<dbReference type="Pfam" id="PF14528">
    <property type="entry name" value="LAGLIDADG_3"/>
    <property type="match status" value="1"/>
</dbReference>
<dbReference type="PANTHER" id="PTHR11669:SF20">
    <property type="entry name" value="REPLICATION FACTOR C SUBUNIT 4"/>
    <property type="match status" value="1"/>
</dbReference>
<evidence type="ECO:0000256" key="8">
    <source>
        <dbReference type="ARBA" id="ARBA00022840"/>
    </source>
</evidence>
<evidence type="ECO:0000256" key="4">
    <source>
        <dbReference type="ARBA" id="ARBA00022722"/>
    </source>
</evidence>
<evidence type="ECO:0000256" key="1">
    <source>
        <dbReference type="ARBA" id="ARBA00009668"/>
    </source>
</evidence>
<dbReference type="InterPro" id="IPR004042">
    <property type="entry name" value="Intein_endonuc_central"/>
</dbReference>
<keyword evidence="6" id="KW-0378">Hydrolase</keyword>
<dbReference type="GO" id="GO:0016539">
    <property type="term" value="P:intein-mediated protein splicing"/>
    <property type="evidence" value="ECO:0007669"/>
    <property type="project" value="InterPro"/>
</dbReference>
<dbReference type="InterPro" id="IPR050238">
    <property type="entry name" value="DNA_Rep/Repair_Clamp_Loader"/>
</dbReference>
<keyword evidence="7" id="KW-0068">Autocatalytic cleavage</keyword>
<dbReference type="GO" id="GO:0016887">
    <property type="term" value="F:ATP hydrolysis activity"/>
    <property type="evidence" value="ECO:0007669"/>
    <property type="project" value="InterPro"/>
</dbReference>
<dbReference type="InterPro" id="IPR011991">
    <property type="entry name" value="ArsR-like_HTH"/>
</dbReference>
<dbReference type="SUPFAM" id="SSF48019">
    <property type="entry name" value="post-AAA+ oligomerization domain-like"/>
    <property type="match status" value="1"/>
</dbReference>
<dbReference type="GO" id="GO:0006314">
    <property type="term" value="P:intron homing"/>
    <property type="evidence" value="ECO:0007669"/>
    <property type="project" value="UniProtKB-KW"/>
</dbReference>
<dbReference type="Pfam" id="PF14890">
    <property type="entry name" value="Intein_splicing"/>
    <property type="match status" value="1"/>
</dbReference>
<dbReference type="GO" id="GO:0003677">
    <property type="term" value="F:DNA binding"/>
    <property type="evidence" value="ECO:0007669"/>
    <property type="project" value="InterPro"/>
</dbReference>
<keyword evidence="6" id="KW-0255">Endonuclease</keyword>
<dbReference type="GO" id="GO:0005524">
    <property type="term" value="F:ATP binding"/>
    <property type="evidence" value="ECO:0007669"/>
    <property type="project" value="UniProtKB-KW"/>
</dbReference>
<evidence type="ECO:0000256" key="9">
    <source>
        <dbReference type="ARBA" id="ARBA00022886"/>
    </source>
</evidence>
<dbReference type="Proteomes" id="UP001245683">
    <property type="component" value="Unassembled WGS sequence"/>
</dbReference>
<dbReference type="InterPro" id="IPR008921">
    <property type="entry name" value="DNA_pol3_clamp-load_cplx_C"/>
</dbReference>
<dbReference type="Gene3D" id="1.20.272.10">
    <property type="match status" value="1"/>
</dbReference>
<feature type="domain" description="DOD-type homing endonuclease" evidence="12">
    <location>
        <begin position="441"/>
        <end position="600"/>
    </location>
</feature>
<dbReference type="InterPro" id="IPR003959">
    <property type="entry name" value="ATPase_AAA_core"/>
</dbReference>
<protein>
    <recommendedName>
        <fullName evidence="2">Replication factor C small subunit</fullName>
    </recommendedName>
    <alternativeName>
        <fullName evidence="11">Clamp loader small subunit</fullName>
    </alternativeName>
</protein>
<evidence type="ECO:0000256" key="10">
    <source>
        <dbReference type="ARBA" id="ARBA00023000"/>
    </source>
</evidence>
<dbReference type="InterPro" id="IPR003587">
    <property type="entry name" value="Hint_dom_N"/>
</dbReference>
<dbReference type="EMBL" id="JAVDZE010000001">
    <property type="protein sequence ID" value="MDV3102995.1"/>
    <property type="molecule type" value="Genomic_DNA"/>
</dbReference>
<dbReference type="InterPro" id="IPR006142">
    <property type="entry name" value="INTEIN"/>
</dbReference>
<dbReference type="FunFam" id="1.10.8.60:FF:000012">
    <property type="entry name" value="Replication factor C subunit 4"/>
    <property type="match status" value="1"/>
</dbReference>
<dbReference type="InterPro" id="IPR003586">
    <property type="entry name" value="Hint_dom_C"/>
</dbReference>
<dbReference type="GO" id="GO:0005663">
    <property type="term" value="C:DNA replication factor C complex"/>
    <property type="evidence" value="ECO:0007669"/>
    <property type="project" value="TreeGrafter"/>
</dbReference>
<dbReference type="GO" id="GO:0003689">
    <property type="term" value="F:DNA clamp loader activity"/>
    <property type="evidence" value="ECO:0007669"/>
    <property type="project" value="TreeGrafter"/>
</dbReference>
<keyword evidence="8" id="KW-0067">ATP-binding</keyword>
<comment type="similarity">
    <text evidence="1">Belongs to the activator 1 small subunits family. RfcS subfamily.</text>
</comment>
<dbReference type="FunFam" id="1.20.272.10:FF:000029">
    <property type="entry name" value="Replication factor C small subunit"/>
    <property type="match status" value="1"/>
</dbReference>
<dbReference type="InterPro" id="IPR027417">
    <property type="entry name" value="P-loop_NTPase"/>
</dbReference>
<sequence length="937" mass="106686">MAVMSEEVKEVKILEKPWVEKYRPERLEDIVGQAHIVKRLKHYAKTGSMPHLLFAGPPGVGKTSAALALARELFGENWRHNFLELNASDERGINVIREKVKEFARTKPIGGASFKIIFLDEADALTQDAQQALRRTMEMFSNNVRFILSCVTGDTKIYTPDEREIRIREFMSHFENGLVKEVSNRLGRDTVIAAVSFNSKIVGHPVYRLTLESGRIIEATGDHMFLTPEGWSQTYDIKEGSEVLVRPTLEGTPYEPDPRPIINLREFYSFLEEIEKEHGLKPLGEARTFRELVTRDKEKILSRALELKAEMENDLTKREAGILLLLEEGWISRAELQEKAGISRVRLNQILQNLERKGYIERKVEGKKQLVRKLRDGRAVRNAMDVRRILEEEFGIKISYRTVKKLLSGQIDGIAYGILREVREKWLVRYDDEKAGILARVLGFALGDGHLTKTGVRVWFNSTREELEMLAEDLRRLGLKLSEIIERDSSSGIHGRRVEGRIHMLYVDSVAFHALLRLWGVEAGNKTKKGYAVPEWIKKGNLFVKREFLRGLFGAEGTKPKGERYNFNGVKLEMRAKRESLERTTEFFNDIAELLREFDVDSKVIVSPAGDGFAVRLLVTPNDANYLNFLTRVGYAYAKDACARLVGEYIRIKLAYREVILPEIAEKAVELATATNPTQAAKVLGVKRDFVVKGPKGVPIGITRDFITFEEFVRDRILNGYVVERVVKKEELGYLDVYDVTCAKDHSFISNGLISHNCNYSSKIIEPIQSRCAIFRFRPLNDDAIAERIKYIAENEGLELTEEGLQAILYVAEGDLRRAINVLQAAAALDTKITDENVFLVASRARPEDIREMMQLALEGNFLKARDKLREILLKQGLSGEDVLIQMHREVFNLPIPEDKKVALADKIGEYNFRLVEGANEMIQLEALLAQFTIMGK</sequence>
<dbReference type="SUPFAM" id="SSF46785">
    <property type="entry name" value="Winged helix' DNA-binding domain"/>
    <property type="match status" value="1"/>
</dbReference>
<dbReference type="InterPro" id="IPR036844">
    <property type="entry name" value="Hint_dom_sf"/>
</dbReference>
<dbReference type="SMART" id="SM00306">
    <property type="entry name" value="HintN"/>
    <property type="match status" value="1"/>
</dbReference>
<gene>
    <name evidence="13" type="ORF">RBI02_00235</name>
</gene>
<dbReference type="SUPFAM" id="SSF55608">
    <property type="entry name" value="Homing endonucleases"/>
    <property type="match status" value="1"/>
</dbReference>
<keyword evidence="14" id="KW-1185">Reference proteome</keyword>
<dbReference type="GO" id="GO:0006261">
    <property type="term" value="P:DNA-templated DNA replication"/>
    <property type="evidence" value="ECO:0007669"/>
    <property type="project" value="TreeGrafter"/>
</dbReference>
<dbReference type="CDD" id="cd00009">
    <property type="entry name" value="AAA"/>
    <property type="match status" value="1"/>
</dbReference>
<dbReference type="PANTHER" id="PTHR11669">
    <property type="entry name" value="REPLICATION FACTOR C / DNA POLYMERASE III GAMMA-TAU SUBUNIT"/>
    <property type="match status" value="1"/>
</dbReference>